<dbReference type="Proteomes" id="UP000230116">
    <property type="component" value="Unassembled WGS sequence"/>
</dbReference>
<gene>
    <name evidence="3" type="ORF">COS12_01285</name>
</gene>
<dbReference type="Pfam" id="PF05016">
    <property type="entry name" value="ParE_toxin"/>
    <property type="match status" value="1"/>
</dbReference>
<dbReference type="AlphaFoldDB" id="A0A2M7E4S6"/>
<evidence type="ECO:0000256" key="2">
    <source>
        <dbReference type="ARBA" id="ARBA00022649"/>
    </source>
</evidence>
<dbReference type="EMBL" id="PETM01000029">
    <property type="protein sequence ID" value="PIV62724.1"/>
    <property type="molecule type" value="Genomic_DNA"/>
</dbReference>
<reference evidence="4" key="1">
    <citation type="submission" date="2017-09" db="EMBL/GenBank/DDBJ databases">
        <title>Depth-based differentiation of microbial function through sediment-hosted aquifers and enrichment of novel symbionts in the deep terrestrial subsurface.</title>
        <authorList>
            <person name="Probst A.J."/>
            <person name="Ladd B."/>
            <person name="Jarett J.K."/>
            <person name="Geller-Mcgrath D.E."/>
            <person name="Sieber C.M.K."/>
            <person name="Emerson J.B."/>
            <person name="Anantharaman K."/>
            <person name="Thomas B.C."/>
            <person name="Malmstrom R."/>
            <person name="Stieglmeier M."/>
            <person name="Klingl A."/>
            <person name="Woyke T."/>
            <person name="Ryan C.M."/>
            <person name="Banfield J.F."/>
        </authorList>
    </citation>
    <scope>NUCLEOTIDE SEQUENCE [LARGE SCALE GENOMIC DNA]</scope>
</reference>
<comment type="caution">
    <text evidence="3">The sequence shown here is derived from an EMBL/GenBank/DDBJ whole genome shotgun (WGS) entry which is preliminary data.</text>
</comment>
<dbReference type="InterPro" id="IPR035093">
    <property type="entry name" value="RelE/ParE_toxin_dom_sf"/>
</dbReference>
<proteinExistence type="inferred from homology"/>
<sequence>MVYQILYTKTALKDIKRLDIIVKKRLKNKIELFTTNPLAFSKKLINNSIGQYRFRLGNYRIIFDIEKNRIIILRAGHRREIYKR</sequence>
<evidence type="ECO:0000313" key="3">
    <source>
        <dbReference type="EMBL" id="PIV62724.1"/>
    </source>
</evidence>
<dbReference type="InterPro" id="IPR007712">
    <property type="entry name" value="RelE/ParE_toxin"/>
</dbReference>
<protein>
    <submittedName>
        <fullName evidence="3">Type II toxin-antitoxin system RelE/ParE family toxin</fullName>
    </submittedName>
</protein>
<dbReference type="PANTHER" id="PTHR35601">
    <property type="entry name" value="TOXIN RELE"/>
    <property type="match status" value="1"/>
</dbReference>
<dbReference type="SUPFAM" id="SSF143011">
    <property type="entry name" value="RelE-like"/>
    <property type="match status" value="1"/>
</dbReference>
<name>A0A2M7E4S6_9BACT</name>
<keyword evidence="2" id="KW-1277">Toxin-antitoxin system</keyword>
<comment type="similarity">
    <text evidence="1">Belongs to the RelE toxin family.</text>
</comment>
<dbReference type="PANTHER" id="PTHR35601:SF1">
    <property type="entry name" value="TOXIN RELE"/>
    <property type="match status" value="1"/>
</dbReference>
<dbReference type="Gene3D" id="3.30.2310.20">
    <property type="entry name" value="RelE-like"/>
    <property type="match status" value="1"/>
</dbReference>
<evidence type="ECO:0000256" key="1">
    <source>
        <dbReference type="ARBA" id="ARBA00006226"/>
    </source>
</evidence>
<evidence type="ECO:0000313" key="4">
    <source>
        <dbReference type="Proteomes" id="UP000230116"/>
    </source>
</evidence>
<accession>A0A2M7E4S6</accession>
<organism evidence="3 4">
    <name type="scientific">Candidatus Roizmanbacteria bacterium CG01_land_8_20_14_3_00_33_9</name>
    <dbReference type="NCBI Taxonomy" id="1974843"/>
    <lineage>
        <taxon>Bacteria</taxon>
        <taxon>Candidatus Roizmaniibacteriota</taxon>
    </lineage>
</organism>